<protein>
    <submittedName>
        <fullName evidence="2">PPC domain-containing protein</fullName>
    </submittedName>
</protein>
<feature type="domain" description="Peptidase C-terminal archaeal/bacterial" evidence="1">
    <location>
        <begin position="54"/>
        <end position="123"/>
    </location>
</feature>
<reference evidence="2 3" key="1">
    <citation type="submission" date="2023-08" db="EMBL/GenBank/DDBJ databases">
        <title>Oxalobacteraceae gen .nov., isolated from river sludge outside the plant.</title>
        <authorList>
            <person name="Zhao S.Y."/>
        </authorList>
    </citation>
    <scope>NUCLEOTIDE SEQUENCE [LARGE SCALE GENOMIC DNA]</scope>
    <source>
        <strain evidence="2 3">R-40</strain>
    </source>
</reference>
<keyword evidence="3" id="KW-1185">Reference proteome</keyword>
<dbReference type="Gene3D" id="3.20.20.80">
    <property type="entry name" value="Glycosidases"/>
    <property type="match status" value="1"/>
</dbReference>
<evidence type="ECO:0000313" key="2">
    <source>
        <dbReference type="EMBL" id="MDQ9171811.1"/>
    </source>
</evidence>
<evidence type="ECO:0000259" key="1">
    <source>
        <dbReference type="Pfam" id="PF04151"/>
    </source>
</evidence>
<dbReference type="PANTHER" id="PTHR12631">
    <property type="entry name" value="ALPHA-L-IDURONIDASE"/>
    <property type="match status" value="1"/>
</dbReference>
<name>A0ABU1BTT4_9BURK</name>
<dbReference type="InterPro" id="IPR051923">
    <property type="entry name" value="Glycosyl_Hydrolase_39"/>
</dbReference>
<dbReference type="InterPro" id="IPR017853">
    <property type="entry name" value="GH"/>
</dbReference>
<dbReference type="Gene3D" id="2.60.120.380">
    <property type="match status" value="1"/>
</dbReference>
<dbReference type="RefSeq" id="WP_338437763.1">
    <property type="nucleotide sequence ID" value="NZ_JAUYVH010000012.1"/>
</dbReference>
<dbReference type="Proteomes" id="UP001225596">
    <property type="component" value="Unassembled WGS sequence"/>
</dbReference>
<evidence type="ECO:0000313" key="3">
    <source>
        <dbReference type="Proteomes" id="UP001225596"/>
    </source>
</evidence>
<gene>
    <name evidence="2" type="ORF">Q8A64_15465</name>
</gene>
<accession>A0ABU1BTT4</accession>
<sequence length="489" mass="54411">MRKIRTLLIAGLVLIAAFAASSLFPHESKKQGKNVTALSNRMPLAKLSGQSGESRLYEITLPPGASNLHFTTWRDGKGAIDLYIKHGSKPSRKAYDAKSTGKESDKLISIPEPESGKYYVLVDAAHGSYANHTLSASYSLPGETFKVGIHSHRLYNGGDWDGPESAEPLFKYALIRDLDISHLHDAAVWKRDGSIDFPLIDKIYSAHAKNGAKILKNFGTVPTWASARPDERNPYYPSWPGGLSGPRDLDEYEDYIFRFVSHTKKYLWAVEGWNEPFACPGDPPEFGTMTPTRLADIQKRVYRATKRAAPNMIVFSPPQAYVCGIPTILSARTSEGEPMWKFFDALSWHPYNRSARGNAGPSYAKELYEVRQHLEKDGLANMPIADSEHGWLTAPKEGGKEFYAMNDVEKAHVLFETGRLAKSLGVIAVIWYSYDSEMIGRPMTSPILSAGLQQMYEELNSEGKNTSIVRAHRTAERATSTPPDAKEQH</sequence>
<organism evidence="2 3">
    <name type="scientific">Keguizhuia sedimenti</name>
    <dbReference type="NCBI Taxonomy" id="3064264"/>
    <lineage>
        <taxon>Bacteria</taxon>
        <taxon>Pseudomonadati</taxon>
        <taxon>Pseudomonadota</taxon>
        <taxon>Betaproteobacteria</taxon>
        <taxon>Burkholderiales</taxon>
        <taxon>Oxalobacteraceae</taxon>
        <taxon>Keguizhuia</taxon>
    </lineage>
</organism>
<comment type="caution">
    <text evidence="2">The sequence shown here is derived from an EMBL/GenBank/DDBJ whole genome shotgun (WGS) entry which is preliminary data.</text>
</comment>
<dbReference type="InterPro" id="IPR007280">
    <property type="entry name" value="Peptidase_C_arc/bac"/>
</dbReference>
<dbReference type="EMBL" id="JAUYVH010000012">
    <property type="protein sequence ID" value="MDQ9171811.1"/>
    <property type="molecule type" value="Genomic_DNA"/>
</dbReference>
<dbReference type="Pfam" id="PF04151">
    <property type="entry name" value="PPC"/>
    <property type="match status" value="1"/>
</dbReference>
<dbReference type="SUPFAM" id="SSF51445">
    <property type="entry name" value="(Trans)glycosidases"/>
    <property type="match status" value="1"/>
</dbReference>
<proteinExistence type="predicted"/>
<dbReference type="PANTHER" id="PTHR12631:SF10">
    <property type="entry name" value="BETA-XYLOSIDASE-LIKE PROTEIN-RELATED"/>
    <property type="match status" value="1"/>
</dbReference>